<accession>A0A066ZLC4</accession>
<dbReference type="RefSeq" id="WP_029913767.1">
    <property type="nucleotide sequence ID" value="NZ_JMIU01000002.1"/>
</dbReference>
<dbReference type="Proteomes" id="UP000027341">
    <property type="component" value="Unassembled WGS sequence"/>
</dbReference>
<keyword evidence="2" id="KW-1185">Reference proteome</keyword>
<evidence type="ECO:0000313" key="2">
    <source>
        <dbReference type="Proteomes" id="UP000027341"/>
    </source>
</evidence>
<gene>
    <name evidence="1" type="ORF">EI16_11940</name>
</gene>
<comment type="caution">
    <text evidence="1">The sequence shown here is derived from an EMBL/GenBank/DDBJ whole genome shotgun (WGS) entry which is preliminary data.</text>
</comment>
<evidence type="ECO:0000313" key="1">
    <source>
        <dbReference type="EMBL" id="KDN94608.1"/>
    </source>
</evidence>
<dbReference type="STRING" id="28885.EI16_11940"/>
<organism evidence="1 2">
    <name type="scientific">Hydrogenovibrio marinus</name>
    <dbReference type="NCBI Taxonomy" id="28885"/>
    <lineage>
        <taxon>Bacteria</taxon>
        <taxon>Pseudomonadati</taxon>
        <taxon>Pseudomonadota</taxon>
        <taxon>Gammaproteobacteria</taxon>
        <taxon>Thiotrichales</taxon>
        <taxon>Piscirickettsiaceae</taxon>
        <taxon>Hydrogenovibrio</taxon>
    </lineage>
</organism>
<protein>
    <submittedName>
        <fullName evidence="1">Uncharacterized protein</fullName>
    </submittedName>
</protein>
<dbReference type="EMBL" id="JMIU01000002">
    <property type="protein sequence ID" value="KDN94608.1"/>
    <property type="molecule type" value="Genomic_DNA"/>
</dbReference>
<reference evidence="1 2" key="1">
    <citation type="submission" date="2014-04" db="EMBL/GenBank/DDBJ databases">
        <title>Draft genome sequence of Hydrogenovibrio marinus MH-110, a model organism for aerobic H2 metabolism.</title>
        <authorList>
            <person name="Cha H.J."/>
            <person name="Jo B.H."/>
            <person name="Hwang B.H."/>
        </authorList>
    </citation>
    <scope>NUCLEOTIDE SEQUENCE [LARGE SCALE GENOMIC DNA]</scope>
    <source>
        <strain evidence="1 2">MH-110</strain>
    </source>
</reference>
<proteinExistence type="predicted"/>
<sequence length="80" mass="9241">MSDNKVAYINKNPDLASIDDEIKAIEYDLRQIMQSAESMTRYNEHGQLLQLEAIRRHCGQILTRCLRVDQISKGQHVPKT</sequence>
<name>A0A066ZLC4_HYDMR</name>
<dbReference type="AlphaFoldDB" id="A0A066ZLC4"/>